<dbReference type="InterPro" id="IPR036628">
    <property type="entry name" value="Clp_N_dom_sf"/>
</dbReference>
<dbReference type="InterPro" id="IPR058680">
    <property type="entry name" value="NBD_SMAX1-like"/>
</dbReference>
<comment type="caution">
    <text evidence="5">The sequence shown here is derived from an EMBL/GenBank/DDBJ whole genome shotgun (WGS) entry which is preliminary data.</text>
</comment>
<protein>
    <submittedName>
        <fullName evidence="5">Protein SMAX1-LIKE 3-like</fullName>
    </submittedName>
</protein>
<dbReference type="AlphaFoldDB" id="A0AAD7Q7E1"/>
<dbReference type="Pfam" id="PF23569">
    <property type="entry name" value="NBD_SMAX1"/>
    <property type="match status" value="1"/>
</dbReference>
<dbReference type="PROSITE" id="PS51903">
    <property type="entry name" value="CLP_R"/>
    <property type="match status" value="1"/>
</dbReference>
<comment type="similarity">
    <text evidence="1">Belongs to the ClpA/ClpB family.</text>
</comment>
<dbReference type="InterPro" id="IPR027417">
    <property type="entry name" value="P-loop_NTPase"/>
</dbReference>
<accession>A0AAD7Q7E1</accession>
<evidence type="ECO:0000256" key="1">
    <source>
        <dbReference type="ARBA" id="ARBA00008675"/>
    </source>
</evidence>
<dbReference type="InterPro" id="IPR051650">
    <property type="entry name" value="SL_signaling_regulator"/>
</dbReference>
<evidence type="ECO:0000313" key="5">
    <source>
        <dbReference type="EMBL" id="KAJ7976202.1"/>
    </source>
</evidence>
<sequence>MRTGGCTVQQALTTEAASVVKQAVTLARRRGHAQVTPLHVANTMLAASSGLLRTACLQSHSHPLQCKALELCFNVALNRLPASNSSPTLGPTHHSQFPSISNALVAAFKRAQAHQRRGSIENQQQPLLAVKIELEQLIISILDDPSVSRVMREAGFSSTQVKSNVEQAVSLEICSQSESPPAPSVNDNKSKDINNHLTLSHLSQPSTQVGEKSLASDPIRTEDVMSVINNLMNQKRRSTMIVGESVASLEGVVRGVMDKIEKGDVDESLKNVEIISLTLSSFEHLSRIDVEDKIVELKSQAKTSFRKGVVLYLGDLNLVFDYMACSSQKGRGYYCPVEHMIVEIGKLVYGVGECNGRFWVIGIATFQTYMRSKTGHPSLEAVWGLHPLPIPAGSLRFSRISDSDLQSQSTSMKAENGTSWLLHECGEEKQLTCSAQPSAEIQSMQSSSCNIGSTISSLPAWLKQFKNESKGINTNDQNCVPVRDLCKKLNSTMCNSIHKQLYHSERTLTFSSLSPSSSTSGFTYDQQYHHEWPVVLPKQSFVRDQNFWISENGNNKQNEPSVRMYIPEYKNIQQPVSPSNANYSNPISTTSDVIMETEYVSRFKELNAENLKTLCNALEKQVPWQKDIIPEMASTILQCRSGMLRRKDKALRGNHAQVRKEETWLFFQGIDTESKEKIAGELAKLVFASQTNFVTISLSSFSSTRADSTDEDCRNKRSRDDQSCSYIERFADAMYSNPHRVFLVEDVEQADYCSRLGFKKAIERGRVAHSNGEEVGLSDAIIILSCESFSSRSRACSPSVKQKSPELGSLEEEKGCSATLEETSPCVSLDLNISIDDDSNEDEDQSIDDIGLLESVDRMIIFKIQEL</sequence>
<dbReference type="EMBL" id="JARAOO010000003">
    <property type="protein sequence ID" value="KAJ7976202.1"/>
    <property type="molecule type" value="Genomic_DNA"/>
</dbReference>
<dbReference type="PANTHER" id="PTHR43572:SF31">
    <property type="entry name" value="PROTEIN SMAX1-LIKE 3"/>
    <property type="match status" value="1"/>
</dbReference>
<dbReference type="Gene3D" id="1.10.1780.10">
    <property type="entry name" value="Clp, N-terminal domain"/>
    <property type="match status" value="1"/>
</dbReference>
<feature type="domain" description="Clp R" evidence="4">
    <location>
        <begin position="8"/>
        <end position="172"/>
    </location>
</feature>
<evidence type="ECO:0000256" key="2">
    <source>
        <dbReference type="ARBA" id="ARBA00022737"/>
    </source>
</evidence>
<dbReference type="Gene3D" id="3.40.50.300">
    <property type="entry name" value="P-loop containing nucleotide triphosphate hydrolases"/>
    <property type="match status" value="2"/>
</dbReference>
<dbReference type="Proteomes" id="UP001163823">
    <property type="component" value="Chromosome 3"/>
</dbReference>
<keyword evidence="2 3" id="KW-0677">Repeat</keyword>
<dbReference type="Pfam" id="PF02861">
    <property type="entry name" value="Clp_N"/>
    <property type="match status" value="1"/>
</dbReference>
<proteinExistence type="inferred from homology"/>
<dbReference type="PANTHER" id="PTHR43572">
    <property type="entry name" value="CHAPERONE PROTEIN CLPD, CHLOROPLASTIC"/>
    <property type="match status" value="1"/>
</dbReference>
<keyword evidence="6" id="KW-1185">Reference proteome</keyword>
<dbReference type="SUPFAM" id="SSF81923">
    <property type="entry name" value="Double Clp-N motif"/>
    <property type="match status" value="1"/>
</dbReference>
<dbReference type="KEGG" id="qsa:O6P43_006019"/>
<gene>
    <name evidence="5" type="ORF">O6P43_006019</name>
</gene>
<dbReference type="InterPro" id="IPR004176">
    <property type="entry name" value="Clp_R_N"/>
</dbReference>
<evidence type="ECO:0000256" key="3">
    <source>
        <dbReference type="PROSITE-ProRule" id="PRU01251"/>
    </source>
</evidence>
<name>A0AAD7Q7E1_QUISA</name>
<organism evidence="5 6">
    <name type="scientific">Quillaja saponaria</name>
    <name type="common">Soap bark tree</name>
    <dbReference type="NCBI Taxonomy" id="32244"/>
    <lineage>
        <taxon>Eukaryota</taxon>
        <taxon>Viridiplantae</taxon>
        <taxon>Streptophyta</taxon>
        <taxon>Embryophyta</taxon>
        <taxon>Tracheophyta</taxon>
        <taxon>Spermatophyta</taxon>
        <taxon>Magnoliopsida</taxon>
        <taxon>eudicotyledons</taxon>
        <taxon>Gunneridae</taxon>
        <taxon>Pentapetalae</taxon>
        <taxon>rosids</taxon>
        <taxon>fabids</taxon>
        <taxon>Fabales</taxon>
        <taxon>Quillajaceae</taxon>
        <taxon>Quillaja</taxon>
    </lineage>
</organism>
<evidence type="ECO:0000259" key="4">
    <source>
        <dbReference type="PROSITE" id="PS51903"/>
    </source>
</evidence>
<reference evidence="5" key="1">
    <citation type="journal article" date="2023" name="Science">
        <title>Elucidation of the pathway for biosynthesis of saponin adjuvants from the soapbark tree.</title>
        <authorList>
            <person name="Reed J."/>
            <person name="Orme A."/>
            <person name="El-Demerdash A."/>
            <person name="Owen C."/>
            <person name="Martin L.B.B."/>
            <person name="Misra R.C."/>
            <person name="Kikuchi S."/>
            <person name="Rejzek M."/>
            <person name="Martin A.C."/>
            <person name="Harkess A."/>
            <person name="Leebens-Mack J."/>
            <person name="Louveau T."/>
            <person name="Stephenson M.J."/>
            <person name="Osbourn A."/>
        </authorList>
    </citation>
    <scope>NUCLEOTIDE SEQUENCE</scope>
    <source>
        <strain evidence="5">S10</strain>
    </source>
</reference>
<evidence type="ECO:0000313" key="6">
    <source>
        <dbReference type="Proteomes" id="UP001163823"/>
    </source>
</evidence>